<feature type="modified residue" description="4-aspartylphosphate" evidence="4">
    <location>
        <position position="611"/>
    </location>
</feature>
<dbReference type="SUPFAM" id="SSF47384">
    <property type="entry name" value="Homodimeric domain of signal transducing histidine kinase"/>
    <property type="match status" value="1"/>
</dbReference>
<dbReference type="PRINTS" id="PR00344">
    <property type="entry name" value="BCTRLSENSOR"/>
</dbReference>
<dbReference type="Pfam" id="PF00512">
    <property type="entry name" value="HisKA"/>
    <property type="match status" value="1"/>
</dbReference>
<dbReference type="InterPro" id="IPR000014">
    <property type="entry name" value="PAS"/>
</dbReference>
<dbReference type="SMART" id="SM00388">
    <property type="entry name" value="HisKA"/>
    <property type="match status" value="1"/>
</dbReference>
<dbReference type="GO" id="GO:0005524">
    <property type="term" value="F:ATP binding"/>
    <property type="evidence" value="ECO:0007669"/>
    <property type="project" value="UniProtKB-KW"/>
</dbReference>
<dbReference type="InterPro" id="IPR036097">
    <property type="entry name" value="HisK_dim/P_sf"/>
</dbReference>
<dbReference type="EMBL" id="JAKIKT010000002">
    <property type="protein sequence ID" value="MCL2913374.1"/>
    <property type="molecule type" value="Genomic_DNA"/>
</dbReference>
<dbReference type="Pfam" id="PF02518">
    <property type="entry name" value="HATPase_c"/>
    <property type="match status" value="1"/>
</dbReference>
<dbReference type="InterPro" id="IPR035965">
    <property type="entry name" value="PAS-like_dom_sf"/>
</dbReference>
<feature type="domain" description="Histidine kinase" evidence="5">
    <location>
        <begin position="309"/>
        <end position="534"/>
    </location>
</feature>
<dbReference type="EC" id="2.7.13.3" evidence="2"/>
<proteinExistence type="predicted"/>
<dbReference type="PROSITE" id="PS50109">
    <property type="entry name" value="HIS_KIN"/>
    <property type="match status" value="1"/>
</dbReference>
<dbReference type="Gene3D" id="3.30.565.10">
    <property type="entry name" value="Histidine kinase-like ATPase, C-terminal domain"/>
    <property type="match status" value="1"/>
</dbReference>
<keyword evidence="8" id="KW-1185">Reference proteome</keyword>
<dbReference type="InterPro" id="IPR036890">
    <property type="entry name" value="HATPase_C_sf"/>
</dbReference>
<dbReference type="SMART" id="SM00387">
    <property type="entry name" value="HATPase_c"/>
    <property type="match status" value="1"/>
</dbReference>
<evidence type="ECO:0000259" key="6">
    <source>
        <dbReference type="PROSITE" id="PS50110"/>
    </source>
</evidence>
<feature type="domain" description="Response regulatory" evidence="6">
    <location>
        <begin position="560"/>
        <end position="676"/>
    </location>
</feature>
<dbReference type="InterPro" id="IPR001789">
    <property type="entry name" value="Sig_transdc_resp-reg_receiver"/>
</dbReference>
<dbReference type="SMART" id="SM00448">
    <property type="entry name" value="REC"/>
    <property type="match status" value="1"/>
</dbReference>
<dbReference type="Pfam" id="PF00072">
    <property type="entry name" value="Response_reg"/>
    <property type="match status" value="1"/>
</dbReference>
<dbReference type="InterPro" id="IPR003661">
    <property type="entry name" value="HisK_dim/P_dom"/>
</dbReference>
<evidence type="ECO:0000313" key="8">
    <source>
        <dbReference type="Proteomes" id="UP001202831"/>
    </source>
</evidence>
<protein>
    <recommendedName>
        <fullName evidence="2">histidine kinase</fullName>
        <ecNumber evidence="2">2.7.13.3</ecNumber>
    </recommendedName>
</protein>
<dbReference type="InterPro" id="IPR005467">
    <property type="entry name" value="His_kinase_dom"/>
</dbReference>
<keyword evidence="3 4" id="KW-0597">Phosphoprotein</keyword>
<evidence type="ECO:0000313" key="7">
    <source>
        <dbReference type="EMBL" id="MCL2913374.1"/>
    </source>
</evidence>
<dbReference type="Gene3D" id="3.40.50.2300">
    <property type="match status" value="1"/>
</dbReference>
<dbReference type="InterPro" id="IPR004358">
    <property type="entry name" value="Sig_transdc_His_kin-like_C"/>
</dbReference>
<evidence type="ECO:0000256" key="4">
    <source>
        <dbReference type="PROSITE-ProRule" id="PRU00169"/>
    </source>
</evidence>
<reference evidence="7 8" key="1">
    <citation type="submission" date="2022-01" db="EMBL/GenBank/DDBJ databases">
        <title>Whole genome-based taxonomy of the Shewanellaceae.</title>
        <authorList>
            <person name="Martin-Rodriguez A.J."/>
        </authorList>
    </citation>
    <scope>NUCLEOTIDE SEQUENCE [LARGE SCALE GENOMIC DNA]</scope>
    <source>
        <strain evidence="7 8">DSM 21332</strain>
    </source>
</reference>
<gene>
    <name evidence="7" type="ORF">L2725_06180</name>
</gene>
<accession>A0ABT0N4K4</accession>
<dbReference type="SUPFAM" id="SSF52172">
    <property type="entry name" value="CheY-like"/>
    <property type="match status" value="1"/>
</dbReference>
<dbReference type="Gene3D" id="1.10.287.130">
    <property type="match status" value="1"/>
</dbReference>
<evidence type="ECO:0000256" key="2">
    <source>
        <dbReference type="ARBA" id="ARBA00012438"/>
    </source>
</evidence>
<dbReference type="PROSITE" id="PS50110">
    <property type="entry name" value="RESPONSE_REGULATORY"/>
    <property type="match status" value="1"/>
</dbReference>
<dbReference type="NCBIfam" id="TIGR00229">
    <property type="entry name" value="sensory_box"/>
    <property type="match status" value="1"/>
</dbReference>
<evidence type="ECO:0000256" key="3">
    <source>
        <dbReference type="ARBA" id="ARBA00022553"/>
    </source>
</evidence>
<dbReference type="Proteomes" id="UP001202831">
    <property type="component" value="Unassembled WGS sequence"/>
</dbReference>
<name>A0ABT0N4K4_9GAMM</name>
<sequence length="685" mass="76052">MDSNAIQSSTQTSDSALFSLVLAEIGKLQARFILGDDVLLPVCQEFAELSQSSAVLLVDVNSISVAEMPEHAACWCHDTVRFLSLWKEVRDWPFAEQGPVVHRWRSFVVWPLPSTNTLMFFREPQAYWLEFLMEHHEPLAQSLMGMLAPQTRSWRAQSGQHNLCGYDAEIFRSVVSNSEDMILVLNLADTGESTVIYANAAATSISLYPRSQLIGHPTAKIFKSNNTEDENIASLMASLEAQEEFDGEFWLERADGEKALLFIHLVQLGNDGQPGLFALVGRDRTEQKKMQVAMARTQKMQAIGELVGGIAHDFNNILGVMKGNIELMELKNRDEKLEKYLNTAFKACQRGTDLTRRLLQFSRQEQFNACNCSVNEIVSGLEDLFSKSLTSSVSINIDLASSVSSDIWVDKGDLEDALLNLAINARDAMGGEGRLIIRTGEEDIEGVIQGPGGSTNIKPGRYVWISVRDTGTGIPPEILEKIYDPFFTTKDKSQGTGLGLAMTYGFVKRSKGYMNVIDTGPEGTEFRLWFPASDVEQVNKSLTEPRQQSPRTLQVEGKLKALVVDDEVELLQVLSDYCGMLGIEVESFSDPLQVKSRYGSDAGEIDILITDVLMPGGMNGYELAQTLHQNTPDLKVLLISGFIHDIGVTKKEEMPYQVLNKPFDLESFSNALKQAGISFVEREGE</sequence>
<keyword evidence="7" id="KW-0067">ATP-binding</keyword>
<comment type="catalytic activity">
    <reaction evidence="1">
        <text>ATP + protein L-histidine = ADP + protein N-phospho-L-histidine.</text>
        <dbReference type="EC" id="2.7.13.3"/>
    </reaction>
</comment>
<keyword evidence="7" id="KW-0547">Nucleotide-binding</keyword>
<dbReference type="InterPro" id="IPR003594">
    <property type="entry name" value="HATPase_dom"/>
</dbReference>
<evidence type="ECO:0000256" key="1">
    <source>
        <dbReference type="ARBA" id="ARBA00000085"/>
    </source>
</evidence>
<dbReference type="CDD" id="cd00130">
    <property type="entry name" value="PAS"/>
    <property type="match status" value="1"/>
</dbReference>
<dbReference type="SUPFAM" id="SSF55785">
    <property type="entry name" value="PYP-like sensor domain (PAS domain)"/>
    <property type="match status" value="1"/>
</dbReference>
<dbReference type="Gene3D" id="3.30.450.20">
    <property type="entry name" value="PAS domain"/>
    <property type="match status" value="1"/>
</dbReference>
<organism evidence="7 8">
    <name type="scientific">Shewanella corallii</name>
    <dbReference type="NCBI Taxonomy" id="560080"/>
    <lineage>
        <taxon>Bacteria</taxon>
        <taxon>Pseudomonadati</taxon>
        <taxon>Pseudomonadota</taxon>
        <taxon>Gammaproteobacteria</taxon>
        <taxon>Alteromonadales</taxon>
        <taxon>Shewanellaceae</taxon>
        <taxon>Shewanella</taxon>
    </lineage>
</organism>
<comment type="caution">
    <text evidence="7">The sequence shown here is derived from an EMBL/GenBank/DDBJ whole genome shotgun (WGS) entry which is preliminary data.</text>
</comment>
<dbReference type="RefSeq" id="WP_249248161.1">
    <property type="nucleotide sequence ID" value="NZ_JAKIKT010000002.1"/>
</dbReference>
<dbReference type="PANTHER" id="PTHR43065">
    <property type="entry name" value="SENSOR HISTIDINE KINASE"/>
    <property type="match status" value="1"/>
</dbReference>
<dbReference type="InterPro" id="IPR011006">
    <property type="entry name" value="CheY-like_superfamily"/>
</dbReference>
<dbReference type="Pfam" id="PF13426">
    <property type="entry name" value="PAS_9"/>
    <property type="match status" value="1"/>
</dbReference>
<dbReference type="SUPFAM" id="SSF55874">
    <property type="entry name" value="ATPase domain of HSP90 chaperone/DNA topoisomerase II/histidine kinase"/>
    <property type="match status" value="1"/>
</dbReference>
<evidence type="ECO:0000259" key="5">
    <source>
        <dbReference type="PROSITE" id="PS50109"/>
    </source>
</evidence>
<dbReference type="PANTHER" id="PTHR43065:SF42">
    <property type="entry name" value="TWO-COMPONENT SENSOR PPRA"/>
    <property type="match status" value="1"/>
</dbReference>